<keyword evidence="3 4" id="KW-0663">Pyridoxal phosphate</keyword>
<dbReference type="PIRSF" id="PIRSF001434">
    <property type="entry name" value="CGS"/>
    <property type="match status" value="1"/>
</dbReference>
<dbReference type="Pfam" id="PF01053">
    <property type="entry name" value="Cys_Met_Meta_PP"/>
    <property type="match status" value="1"/>
</dbReference>
<dbReference type="GO" id="GO:0003962">
    <property type="term" value="F:cystathionine gamma-synthase activity"/>
    <property type="evidence" value="ECO:0007669"/>
    <property type="project" value="UniProtKB-EC"/>
</dbReference>
<comment type="cofactor">
    <cofactor evidence="1 4">
        <name>pyridoxal 5'-phosphate</name>
        <dbReference type="ChEBI" id="CHEBI:597326"/>
    </cofactor>
</comment>
<protein>
    <submittedName>
        <fullName evidence="6">Cystathionine gamma-synthase</fullName>
        <ecNumber evidence="6">2.5.1.48</ecNumber>
    </submittedName>
</protein>
<dbReference type="InterPro" id="IPR015421">
    <property type="entry name" value="PyrdxlP-dep_Trfase_major"/>
</dbReference>
<dbReference type="InterPro" id="IPR054542">
    <property type="entry name" value="Cys_met_metab_PP"/>
</dbReference>
<dbReference type="InterPro" id="IPR000277">
    <property type="entry name" value="Cys/Met-Metab_PyrdxlP-dep_enz"/>
</dbReference>
<dbReference type="InterPro" id="IPR015422">
    <property type="entry name" value="PyrdxlP-dep_Trfase_small"/>
</dbReference>
<evidence type="ECO:0000313" key="6">
    <source>
        <dbReference type="EMBL" id="MDT0633098.1"/>
    </source>
</evidence>
<dbReference type="Proteomes" id="UP001267426">
    <property type="component" value="Unassembled WGS sequence"/>
</dbReference>
<sequence length="412" mass="43723">MSSTPPPTNGAHVVDAVSDAPPDALGSPEADLGFGTRAIHAGQAPDPTTGAIMTPVYLTSTYVQEAPDVHKGYDYARVGNPTRTALEANLASLEGAAHGVAFASGVAGIDAILRRLRPGDHVVSTNDLYGGTYRLMRQVWEPFGVEFTFVDLGSPDDLDAAITDATKLVWIETPTNPLLRVYDIAALCDVAHACGVDVAVDNTFASPYLQTPLALGADLVLHSTTKYLGGHSDVVGGAVLTSSDEWADHLRFQIKAAGAAPGPLDCFLLLRATKTLHLRMERHCQNARAVAHFLRGHDGVARVMWPGFEDHPAHDVAARQMRDFGGMVSLVLEDDEVETAVRFMQALRVFSLAESLGGVESLVSHPSTMTHGSIPGDVRRAAGLPDSLVRLSVGVEDEADLVADLDRALASL</sequence>
<organism evidence="6 7">
    <name type="scientific">Rubrivirga litoralis</name>
    <dbReference type="NCBI Taxonomy" id="3075598"/>
    <lineage>
        <taxon>Bacteria</taxon>
        <taxon>Pseudomonadati</taxon>
        <taxon>Rhodothermota</taxon>
        <taxon>Rhodothermia</taxon>
        <taxon>Rhodothermales</taxon>
        <taxon>Rubricoccaceae</taxon>
        <taxon>Rubrivirga</taxon>
    </lineage>
</organism>
<dbReference type="SUPFAM" id="SSF53383">
    <property type="entry name" value="PLP-dependent transferases"/>
    <property type="match status" value="1"/>
</dbReference>
<dbReference type="NCBIfam" id="NF005871">
    <property type="entry name" value="PRK07811.1"/>
    <property type="match status" value="1"/>
</dbReference>
<reference evidence="6 7" key="1">
    <citation type="submission" date="2023-09" db="EMBL/GenBank/DDBJ databases">
        <authorList>
            <person name="Rey-Velasco X."/>
        </authorList>
    </citation>
    <scope>NUCLEOTIDE SEQUENCE [LARGE SCALE GENOMIC DNA]</scope>
    <source>
        <strain evidence="6 7">F394</strain>
    </source>
</reference>
<evidence type="ECO:0000256" key="2">
    <source>
        <dbReference type="ARBA" id="ARBA00009077"/>
    </source>
</evidence>
<dbReference type="EMBL" id="JAVRHT010000051">
    <property type="protein sequence ID" value="MDT0633098.1"/>
    <property type="molecule type" value="Genomic_DNA"/>
</dbReference>
<dbReference type="RefSeq" id="WP_311665654.1">
    <property type="nucleotide sequence ID" value="NZ_JAVRHT010000051.1"/>
</dbReference>
<evidence type="ECO:0000256" key="5">
    <source>
        <dbReference type="SAM" id="MobiDB-lite"/>
    </source>
</evidence>
<evidence type="ECO:0000256" key="3">
    <source>
        <dbReference type="ARBA" id="ARBA00022898"/>
    </source>
</evidence>
<keyword evidence="6" id="KW-0808">Transferase</keyword>
<dbReference type="Gene3D" id="3.90.1150.10">
    <property type="entry name" value="Aspartate Aminotransferase, domain 1"/>
    <property type="match status" value="1"/>
</dbReference>
<dbReference type="PROSITE" id="PS00868">
    <property type="entry name" value="CYS_MET_METAB_PP"/>
    <property type="match status" value="1"/>
</dbReference>
<keyword evidence="7" id="KW-1185">Reference proteome</keyword>
<gene>
    <name evidence="6" type="ORF">RM540_15185</name>
</gene>
<dbReference type="InterPro" id="IPR015424">
    <property type="entry name" value="PyrdxlP-dep_Trfase"/>
</dbReference>
<evidence type="ECO:0000256" key="4">
    <source>
        <dbReference type="RuleBase" id="RU362118"/>
    </source>
</evidence>
<feature type="region of interest" description="Disordered" evidence="5">
    <location>
        <begin position="1"/>
        <end position="30"/>
    </location>
</feature>
<evidence type="ECO:0000313" key="7">
    <source>
        <dbReference type="Proteomes" id="UP001267426"/>
    </source>
</evidence>
<comment type="caution">
    <text evidence="6">The sequence shown here is derived from an EMBL/GenBank/DDBJ whole genome shotgun (WGS) entry which is preliminary data.</text>
</comment>
<comment type="similarity">
    <text evidence="2 4">Belongs to the trans-sulfuration enzymes family.</text>
</comment>
<name>A0ABU3BUY6_9BACT</name>
<accession>A0ABU3BUY6</accession>
<dbReference type="EC" id="2.5.1.48" evidence="6"/>
<dbReference type="PANTHER" id="PTHR11808:SF15">
    <property type="entry name" value="CYSTATHIONINE GAMMA-LYASE"/>
    <property type="match status" value="1"/>
</dbReference>
<dbReference type="CDD" id="cd00614">
    <property type="entry name" value="CGS_like"/>
    <property type="match status" value="1"/>
</dbReference>
<dbReference type="Gene3D" id="3.40.640.10">
    <property type="entry name" value="Type I PLP-dependent aspartate aminotransferase-like (Major domain)"/>
    <property type="match status" value="1"/>
</dbReference>
<proteinExistence type="inferred from homology"/>
<evidence type="ECO:0000256" key="1">
    <source>
        <dbReference type="ARBA" id="ARBA00001933"/>
    </source>
</evidence>
<dbReference type="PANTHER" id="PTHR11808">
    <property type="entry name" value="TRANS-SULFURATION ENZYME FAMILY MEMBER"/>
    <property type="match status" value="1"/>
</dbReference>